<dbReference type="GO" id="GO:0012505">
    <property type="term" value="C:endomembrane system"/>
    <property type="evidence" value="ECO:0007669"/>
    <property type="project" value="UniProtKB-SubCell"/>
</dbReference>
<evidence type="ECO:0000256" key="6">
    <source>
        <dbReference type="ARBA" id="ARBA00023136"/>
    </source>
</evidence>
<dbReference type="GO" id="GO:0005886">
    <property type="term" value="C:plasma membrane"/>
    <property type="evidence" value="ECO:0007669"/>
    <property type="project" value="TreeGrafter"/>
</dbReference>
<evidence type="ECO:0000313" key="10">
    <source>
        <dbReference type="Proteomes" id="UP000283509"/>
    </source>
</evidence>
<evidence type="ECO:0000256" key="8">
    <source>
        <dbReference type="PROSITE-ProRule" id="PRU00124"/>
    </source>
</evidence>
<dbReference type="PANTHER" id="PTHR24270">
    <property type="entry name" value="LOW-DENSITY LIPOPROTEIN RECEPTOR-RELATED"/>
    <property type="match status" value="1"/>
</dbReference>
<comment type="caution">
    <text evidence="9">The sequence shown here is derived from an EMBL/GenBank/DDBJ whole genome shotgun (WGS) entry which is preliminary data.</text>
</comment>
<feature type="disulfide bond" evidence="8">
    <location>
        <begin position="126"/>
        <end position="144"/>
    </location>
</feature>
<evidence type="ECO:0000313" key="9">
    <source>
        <dbReference type="EMBL" id="ROT81689.1"/>
    </source>
</evidence>
<keyword evidence="5" id="KW-1133">Transmembrane helix</keyword>
<keyword evidence="9" id="KW-0675">Receptor</keyword>
<accession>A0A423TZ05</accession>
<organism evidence="9 10">
    <name type="scientific">Penaeus vannamei</name>
    <name type="common">Whiteleg shrimp</name>
    <name type="synonym">Litopenaeus vannamei</name>
    <dbReference type="NCBI Taxonomy" id="6689"/>
    <lineage>
        <taxon>Eukaryota</taxon>
        <taxon>Metazoa</taxon>
        <taxon>Ecdysozoa</taxon>
        <taxon>Arthropoda</taxon>
        <taxon>Crustacea</taxon>
        <taxon>Multicrustacea</taxon>
        <taxon>Malacostraca</taxon>
        <taxon>Eumalacostraca</taxon>
        <taxon>Eucarida</taxon>
        <taxon>Decapoda</taxon>
        <taxon>Dendrobranchiata</taxon>
        <taxon>Penaeoidea</taxon>
        <taxon>Penaeidae</taxon>
        <taxon>Penaeus</taxon>
    </lineage>
</organism>
<evidence type="ECO:0000256" key="3">
    <source>
        <dbReference type="ARBA" id="ARBA00022692"/>
    </source>
</evidence>
<dbReference type="Proteomes" id="UP000283509">
    <property type="component" value="Unassembled WGS sequence"/>
</dbReference>
<dbReference type="Pfam" id="PF00057">
    <property type="entry name" value="Ldl_recept_a"/>
    <property type="match status" value="2"/>
</dbReference>
<keyword evidence="4" id="KW-0677">Repeat</keyword>
<reference evidence="9 10" key="1">
    <citation type="submission" date="2018-04" db="EMBL/GenBank/DDBJ databases">
        <authorList>
            <person name="Zhang X."/>
            <person name="Yuan J."/>
            <person name="Li F."/>
            <person name="Xiang J."/>
        </authorList>
    </citation>
    <scope>NUCLEOTIDE SEQUENCE [LARGE SCALE GENOMIC DNA]</scope>
    <source>
        <tissue evidence="9">Muscle</tissue>
    </source>
</reference>
<dbReference type="GO" id="GO:0016192">
    <property type="term" value="P:vesicle-mediated transport"/>
    <property type="evidence" value="ECO:0007669"/>
    <property type="project" value="UniProtKB-ARBA"/>
</dbReference>
<keyword evidence="6" id="KW-0472">Membrane</keyword>
<dbReference type="SUPFAM" id="SSF57424">
    <property type="entry name" value="LDL receptor-like module"/>
    <property type="match status" value="2"/>
</dbReference>
<name>A0A423TZ05_PENVA</name>
<dbReference type="InterPro" id="IPR050685">
    <property type="entry name" value="LDLR"/>
</dbReference>
<evidence type="ECO:0000256" key="7">
    <source>
        <dbReference type="ARBA" id="ARBA00023157"/>
    </source>
</evidence>
<evidence type="ECO:0000256" key="5">
    <source>
        <dbReference type="ARBA" id="ARBA00022989"/>
    </source>
</evidence>
<dbReference type="Gene3D" id="4.10.400.10">
    <property type="entry name" value="Low-density Lipoprotein Receptor"/>
    <property type="match status" value="2"/>
</dbReference>
<protein>
    <submittedName>
        <fullName evidence="9">Putative sortilin-related receptor</fullName>
    </submittedName>
</protein>
<dbReference type="InterPro" id="IPR023415">
    <property type="entry name" value="LDLR_class-A_CS"/>
</dbReference>
<dbReference type="AlphaFoldDB" id="A0A423TZ05"/>
<evidence type="ECO:0000256" key="1">
    <source>
        <dbReference type="ARBA" id="ARBA00004167"/>
    </source>
</evidence>
<comment type="subcellular location">
    <subcellularLocation>
        <location evidence="2">Endomembrane system</location>
    </subcellularLocation>
    <subcellularLocation>
        <location evidence="1">Membrane</location>
        <topology evidence="1">Single-pass membrane protein</topology>
    </subcellularLocation>
</comment>
<keyword evidence="3" id="KW-0812">Transmembrane</keyword>
<feature type="disulfide bond" evidence="8">
    <location>
        <begin position="138"/>
        <end position="153"/>
    </location>
</feature>
<dbReference type="PROSITE" id="PS50068">
    <property type="entry name" value="LDLRA_2"/>
    <property type="match status" value="2"/>
</dbReference>
<dbReference type="CDD" id="cd00112">
    <property type="entry name" value="LDLa"/>
    <property type="match status" value="2"/>
</dbReference>
<dbReference type="PRINTS" id="PR00261">
    <property type="entry name" value="LDLRECEPTOR"/>
</dbReference>
<gene>
    <name evidence="9" type="ORF">C7M84_025140</name>
</gene>
<dbReference type="InterPro" id="IPR036055">
    <property type="entry name" value="LDL_receptor-like_sf"/>
</dbReference>
<keyword evidence="10" id="KW-1185">Reference proteome</keyword>
<dbReference type="PROSITE" id="PS01209">
    <property type="entry name" value="LDLRA_1"/>
    <property type="match status" value="2"/>
</dbReference>
<feature type="disulfide bond" evidence="8">
    <location>
        <begin position="119"/>
        <end position="131"/>
    </location>
</feature>
<keyword evidence="7 8" id="KW-1015">Disulfide bond</keyword>
<sequence length="155" mass="16584">MNEKEKGSVTEQVAQCEKADYHLVSNGRALLIGHQGLGTRFTMLYYTSGLLLAVLVACTGGSKAPLRVEECFPGYYMCATGTCIPESFVCNGVVNCVTGDDEMNCGQTGNSTSEVFAKCSEFSYECAGGVCVPLDKVCDGIINCIMGDDEEHCEE</sequence>
<dbReference type="InterPro" id="IPR002172">
    <property type="entry name" value="LDrepeatLR_classA_rpt"/>
</dbReference>
<dbReference type="OrthoDB" id="10072370at2759"/>
<dbReference type="SMART" id="SM00192">
    <property type="entry name" value="LDLa"/>
    <property type="match status" value="2"/>
</dbReference>
<feature type="disulfide bond" evidence="8">
    <location>
        <begin position="90"/>
        <end position="105"/>
    </location>
</feature>
<evidence type="ECO:0000256" key="4">
    <source>
        <dbReference type="ARBA" id="ARBA00022737"/>
    </source>
</evidence>
<reference evidence="9 10" key="2">
    <citation type="submission" date="2019-01" db="EMBL/GenBank/DDBJ databases">
        <title>The decoding of complex shrimp genome reveals the adaptation for benthos swimmer, frequently molting mechanism and breeding impact on genome.</title>
        <authorList>
            <person name="Sun Y."/>
            <person name="Gao Y."/>
            <person name="Yu Y."/>
        </authorList>
    </citation>
    <scope>NUCLEOTIDE SEQUENCE [LARGE SCALE GENOMIC DNA]</scope>
    <source>
        <tissue evidence="9">Muscle</tissue>
    </source>
</reference>
<feature type="disulfide bond" evidence="8">
    <location>
        <begin position="71"/>
        <end position="83"/>
    </location>
</feature>
<dbReference type="EMBL" id="QCYY01000932">
    <property type="protein sequence ID" value="ROT81689.1"/>
    <property type="molecule type" value="Genomic_DNA"/>
</dbReference>
<dbReference type="PANTHER" id="PTHR24270:SF62">
    <property type="entry name" value="LOW-DENSITY LIPOPROTEIN RECEPTOR-RELATED PROTEIN 2"/>
    <property type="match status" value="1"/>
</dbReference>
<dbReference type="STRING" id="6689.A0A423TZ05"/>
<feature type="disulfide bond" evidence="8">
    <location>
        <begin position="78"/>
        <end position="96"/>
    </location>
</feature>
<evidence type="ECO:0000256" key="2">
    <source>
        <dbReference type="ARBA" id="ARBA00004308"/>
    </source>
</evidence>
<proteinExistence type="predicted"/>